<dbReference type="Proteomes" id="UP000002028">
    <property type="component" value="Chromosome"/>
</dbReference>
<dbReference type="Pfam" id="PF26395">
    <property type="entry name" value="E2-CBASS"/>
    <property type="match status" value="1"/>
</dbReference>
<dbReference type="GO" id="GO:0051607">
    <property type="term" value="P:defense response to virus"/>
    <property type="evidence" value="ECO:0007669"/>
    <property type="project" value="UniProtKB-KW"/>
</dbReference>
<evidence type="ECO:0000313" key="3">
    <source>
        <dbReference type="EMBL" id="ADB40837.1"/>
    </source>
</evidence>
<organism evidence="3 4">
    <name type="scientific">Spirosoma linguale (strain ATCC 33905 / DSM 74 / LMG 10896 / Claus 1)</name>
    <dbReference type="NCBI Taxonomy" id="504472"/>
    <lineage>
        <taxon>Bacteria</taxon>
        <taxon>Pseudomonadati</taxon>
        <taxon>Bacteroidota</taxon>
        <taxon>Cytophagia</taxon>
        <taxon>Cytophagales</taxon>
        <taxon>Cytophagaceae</taxon>
        <taxon>Spirosoma</taxon>
    </lineage>
</organism>
<proteinExistence type="predicted"/>
<evidence type="ECO:0000259" key="2">
    <source>
        <dbReference type="Pfam" id="PF26395"/>
    </source>
</evidence>
<dbReference type="InterPro" id="IPR058588">
    <property type="entry name" value="E2-CBASS"/>
</dbReference>
<dbReference type="eggNOG" id="ENOG502Z8M4">
    <property type="taxonomic scope" value="Bacteria"/>
</dbReference>
<dbReference type="Pfam" id="PF18144">
    <property type="entry name" value="SMODS"/>
    <property type="match status" value="1"/>
</dbReference>
<evidence type="ECO:0000256" key="1">
    <source>
        <dbReference type="ARBA" id="ARBA00023118"/>
    </source>
</evidence>
<keyword evidence="4" id="KW-1185">Reference proteome</keyword>
<keyword evidence="1" id="KW-0051">Antiviral defense</keyword>
<dbReference type="HOGENOM" id="CLU_495984_0_0_10"/>
<dbReference type="EMBL" id="CP001769">
    <property type="protein sequence ID" value="ADB40837.1"/>
    <property type="molecule type" value="Genomic_DNA"/>
</dbReference>
<dbReference type="AlphaFoldDB" id="D2QQQ6"/>
<feature type="domain" description="Type II CBASS E2 protein" evidence="2">
    <location>
        <begin position="420"/>
        <end position="538"/>
    </location>
</feature>
<dbReference type="KEGG" id="sli:Slin_4859"/>
<accession>D2QQQ6</accession>
<protein>
    <recommendedName>
        <fullName evidence="2">Type II CBASS E2 protein domain-containing protein</fullName>
    </recommendedName>
</protein>
<gene>
    <name evidence="3" type="ordered locus">Slin_4859</name>
</gene>
<dbReference type="GO" id="GO:0016779">
    <property type="term" value="F:nucleotidyltransferase activity"/>
    <property type="evidence" value="ECO:0007669"/>
    <property type="project" value="InterPro"/>
</dbReference>
<reference evidence="3 4" key="1">
    <citation type="journal article" date="2010" name="Stand. Genomic Sci.">
        <title>Complete genome sequence of Spirosoma linguale type strain (1).</title>
        <authorList>
            <person name="Lail K."/>
            <person name="Sikorski J."/>
            <person name="Saunders E."/>
            <person name="Lapidus A."/>
            <person name="Glavina Del Rio T."/>
            <person name="Copeland A."/>
            <person name="Tice H."/>
            <person name="Cheng J.-F."/>
            <person name="Lucas S."/>
            <person name="Nolan M."/>
            <person name="Bruce D."/>
            <person name="Goodwin L."/>
            <person name="Pitluck S."/>
            <person name="Ivanova N."/>
            <person name="Mavromatis K."/>
            <person name="Ovchinnikova G."/>
            <person name="Pati A."/>
            <person name="Chen A."/>
            <person name="Palaniappan K."/>
            <person name="Land M."/>
            <person name="Hauser L."/>
            <person name="Chang Y.-J."/>
            <person name="Jeffries C.D."/>
            <person name="Chain P."/>
            <person name="Brettin T."/>
            <person name="Detter J.C."/>
            <person name="Schuetze A."/>
            <person name="Rohde M."/>
            <person name="Tindall B.J."/>
            <person name="Goeker M."/>
            <person name="Bristow J."/>
            <person name="Eisen J.A."/>
            <person name="Markowitz V."/>
            <person name="Hugenholtz P."/>
            <person name="Kyrpides N.C."/>
            <person name="Klenk H.-P."/>
            <person name="Chen F."/>
        </authorList>
    </citation>
    <scope>NUCLEOTIDE SEQUENCE [LARGE SCALE GENOMIC DNA]</scope>
    <source>
        <strain evidence="4">ATCC 33905 / DSM 74 / LMG 10896 / Claus 1</strain>
    </source>
</reference>
<name>D2QQQ6_SPILD</name>
<dbReference type="STRING" id="504472.Slin_4859"/>
<dbReference type="InterPro" id="IPR006116">
    <property type="entry name" value="NT_2-5OAS_ClassI-CCAase"/>
</dbReference>
<sequence length="549" mass="64053">MLPTQLPTNHFQISPLDDTLNRVAESLQLDPTRRQRIETSYKAVSEWIEKDLTFFRSTLVDIYPQGSIRIDTTVKPYRQSEFDVDFVCHLDFLTGKLHDALEVLDELERRLREHDTYKGRIKRKNRCIRIVYADDFHLDILVGCQELTDNPERLLVPDRQLKDWTFSNPIGYGNWFEQQAWVPQQAWQLLKESYQQRMMVEAAQKLTDPVPYALKPPLKRAVQILKRLRDVYFYNNPDLAASSIVLTTLTGYAYQKQLSIADIIAGWADYTLSRVRYDERRQPIPFEVPNPANPRENFGDKWKSEPTIFKAFVNFVLYLRDTWARITSATNPATRDELLQGLFGYERIQRILTEQRDWTAKVQKLSTLSGLIAAPTLHTKPDVKLTPDPTPIKNQPHRFHGGPRFAAGKIRQRNTVGFYQMHFLEKAYGTTFRCRLENGKLVAEGWIQPHELCGPYKVKIEYLPGMAPWVYIINPVIEPHPAIHMYSDRSLCLHFADDHRWTDRTRIAETTVPWIAEWLVCYEVWLLTDTWIGAEAPHEQTKITTTPIL</sequence>
<dbReference type="RefSeq" id="WP_012929338.1">
    <property type="nucleotide sequence ID" value="NC_013730.1"/>
</dbReference>
<dbReference type="CDD" id="cd05400">
    <property type="entry name" value="NT_2-5OAS_ClassI-CCAase"/>
    <property type="match status" value="1"/>
</dbReference>
<evidence type="ECO:0000313" key="4">
    <source>
        <dbReference type="Proteomes" id="UP000002028"/>
    </source>
</evidence>